<reference evidence="3" key="2">
    <citation type="submission" date="2017-02" db="EMBL/GenBank/DDBJ databases">
        <title>Sunflower complete genome.</title>
        <authorList>
            <person name="Langlade N."/>
            <person name="Munos S."/>
        </authorList>
    </citation>
    <scope>NUCLEOTIDE SEQUENCE [LARGE SCALE GENOMIC DNA]</scope>
    <source>
        <tissue evidence="3">Leaves</tissue>
    </source>
</reference>
<feature type="chain" id="PRO_5013191150" description="Secreted protein" evidence="1">
    <location>
        <begin position="23"/>
        <end position="63"/>
    </location>
</feature>
<sequence>MPSPSLAILGFQLLILPLRLVSVPPCSCNCRPVDLCFLPTHKSTGPISKSIRQESRCLLQLTE</sequence>
<evidence type="ECO:0000313" key="3">
    <source>
        <dbReference type="EMBL" id="OTG27900.1"/>
    </source>
</evidence>
<evidence type="ECO:0000313" key="4">
    <source>
        <dbReference type="Proteomes" id="UP000215914"/>
    </source>
</evidence>
<gene>
    <name evidence="3" type="ORF">HannXRQ_Chr04g0105141</name>
    <name evidence="2" type="ORF">HanXRQr2_Chr04g0154641</name>
</gene>
<feature type="signal peptide" evidence="1">
    <location>
        <begin position="1"/>
        <end position="22"/>
    </location>
</feature>
<reference evidence="2 4" key="1">
    <citation type="journal article" date="2017" name="Nature">
        <title>The sunflower genome provides insights into oil metabolism, flowering and Asterid evolution.</title>
        <authorList>
            <person name="Badouin H."/>
            <person name="Gouzy J."/>
            <person name="Grassa C.J."/>
            <person name="Murat F."/>
            <person name="Staton S.E."/>
            <person name="Cottret L."/>
            <person name="Lelandais-Briere C."/>
            <person name="Owens G.L."/>
            <person name="Carrere S."/>
            <person name="Mayjonade B."/>
            <person name="Legrand L."/>
            <person name="Gill N."/>
            <person name="Kane N.C."/>
            <person name="Bowers J.E."/>
            <person name="Hubner S."/>
            <person name="Bellec A."/>
            <person name="Berard A."/>
            <person name="Berges H."/>
            <person name="Blanchet N."/>
            <person name="Boniface M.C."/>
            <person name="Brunel D."/>
            <person name="Catrice O."/>
            <person name="Chaidir N."/>
            <person name="Claudel C."/>
            <person name="Donnadieu C."/>
            <person name="Faraut T."/>
            <person name="Fievet G."/>
            <person name="Helmstetter N."/>
            <person name="King M."/>
            <person name="Knapp S.J."/>
            <person name="Lai Z."/>
            <person name="Le Paslier M.C."/>
            <person name="Lippi Y."/>
            <person name="Lorenzon L."/>
            <person name="Mandel J.R."/>
            <person name="Marage G."/>
            <person name="Marchand G."/>
            <person name="Marquand E."/>
            <person name="Bret-Mestries E."/>
            <person name="Morien E."/>
            <person name="Nambeesan S."/>
            <person name="Nguyen T."/>
            <person name="Pegot-Espagnet P."/>
            <person name="Pouilly N."/>
            <person name="Raftis F."/>
            <person name="Sallet E."/>
            <person name="Schiex T."/>
            <person name="Thomas J."/>
            <person name="Vandecasteele C."/>
            <person name="Vares D."/>
            <person name="Vear F."/>
            <person name="Vautrin S."/>
            <person name="Crespi M."/>
            <person name="Mangin B."/>
            <person name="Burke J.M."/>
            <person name="Salse J."/>
            <person name="Munos S."/>
            <person name="Vincourt P."/>
            <person name="Rieseberg L.H."/>
            <person name="Langlade N.B."/>
        </authorList>
    </citation>
    <scope>NUCLEOTIDE SEQUENCE [LARGE SCALE GENOMIC DNA]</scope>
    <source>
        <strain evidence="4">cv. SF193</strain>
        <tissue evidence="2">Leaves</tissue>
    </source>
</reference>
<dbReference type="Proteomes" id="UP000215914">
    <property type="component" value="Chromosome 4"/>
</dbReference>
<organism evidence="3 4">
    <name type="scientific">Helianthus annuus</name>
    <name type="common">Common sunflower</name>
    <dbReference type="NCBI Taxonomy" id="4232"/>
    <lineage>
        <taxon>Eukaryota</taxon>
        <taxon>Viridiplantae</taxon>
        <taxon>Streptophyta</taxon>
        <taxon>Embryophyta</taxon>
        <taxon>Tracheophyta</taxon>
        <taxon>Spermatophyta</taxon>
        <taxon>Magnoliopsida</taxon>
        <taxon>eudicotyledons</taxon>
        <taxon>Gunneridae</taxon>
        <taxon>Pentapetalae</taxon>
        <taxon>asterids</taxon>
        <taxon>campanulids</taxon>
        <taxon>Asterales</taxon>
        <taxon>Asteraceae</taxon>
        <taxon>Asteroideae</taxon>
        <taxon>Heliantheae alliance</taxon>
        <taxon>Heliantheae</taxon>
        <taxon>Helianthus</taxon>
    </lineage>
</organism>
<name>A0A251UWZ4_HELAN</name>
<protein>
    <recommendedName>
        <fullName evidence="5">Secreted protein</fullName>
    </recommendedName>
</protein>
<dbReference type="Gramene" id="mRNA:HanXRQr2_Chr04g0154641">
    <property type="protein sequence ID" value="CDS:HanXRQr2_Chr04g0154641.1"/>
    <property type="gene ID" value="HanXRQr2_Chr04g0154641"/>
</dbReference>
<accession>A0A251UWZ4</accession>
<dbReference type="EMBL" id="CM007893">
    <property type="protein sequence ID" value="OTG27900.1"/>
    <property type="molecule type" value="Genomic_DNA"/>
</dbReference>
<dbReference type="InParanoid" id="A0A251UWZ4"/>
<reference evidence="2" key="3">
    <citation type="submission" date="2020-06" db="EMBL/GenBank/DDBJ databases">
        <title>Helianthus annuus Genome sequencing and assembly Release 2.</title>
        <authorList>
            <person name="Gouzy J."/>
            <person name="Langlade N."/>
            <person name="Munos S."/>
        </authorList>
    </citation>
    <scope>NUCLEOTIDE SEQUENCE</scope>
    <source>
        <tissue evidence="2">Leaves</tissue>
    </source>
</reference>
<dbReference type="AlphaFoldDB" id="A0A251UWZ4"/>
<proteinExistence type="predicted"/>
<keyword evidence="1" id="KW-0732">Signal</keyword>
<evidence type="ECO:0000256" key="1">
    <source>
        <dbReference type="SAM" id="SignalP"/>
    </source>
</evidence>
<evidence type="ECO:0000313" key="2">
    <source>
        <dbReference type="EMBL" id="KAF5809227.1"/>
    </source>
</evidence>
<dbReference type="EMBL" id="MNCJ02000319">
    <property type="protein sequence ID" value="KAF5809227.1"/>
    <property type="molecule type" value="Genomic_DNA"/>
</dbReference>
<keyword evidence="4" id="KW-1185">Reference proteome</keyword>
<evidence type="ECO:0008006" key="5">
    <source>
        <dbReference type="Google" id="ProtNLM"/>
    </source>
</evidence>